<dbReference type="Gene3D" id="2.30.38.10">
    <property type="entry name" value="Luciferase, Domain 3"/>
    <property type="match status" value="1"/>
</dbReference>
<proteinExistence type="predicted"/>
<dbReference type="InterPro" id="IPR010071">
    <property type="entry name" value="AA_adenyl_dom"/>
</dbReference>
<dbReference type="InterPro" id="IPR045851">
    <property type="entry name" value="AMP-bd_C_sf"/>
</dbReference>
<name>A0A6N8JAG7_9BACT</name>
<organism evidence="5 6">
    <name type="scientific">Chitinophaga oryziterrae</name>
    <dbReference type="NCBI Taxonomy" id="1031224"/>
    <lineage>
        <taxon>Bacteria</taxon>
        <taxon>Pseudomonadati</taxon>
        <taxon>Bacteroidota</taxon>
        <taxon>Chitinophagia</taxon>
        <taxon>Chitinophagales</taxon>
        <taxon>Chitinophagaceae</taxon>
        <taxon>Chitinophaga</taxon>
    </lineage>
</organism>
<dbReference type="Pfam" id="PF13193">
    <property type="entry name" value="AMP-binding_C"/>
    <property type="match status" value="1"/>
</dbReference>
<dbReference type="SMART" id="SM00823">
    <property type="entry name" value="PKS_PP"/>
    <property type="match status" value="2"/>
</dbReference>
<evidence type="ECO:0000256" key="3">
    <source>
        <dbReference type="ARBA" id="ARBA00022553"/>
    </source>
</evidence>
<evidence type="ECO:0000313" key="5">
    <source>
        <dbReference type="EMBL" id="MVT42247.1"/>
    </source>
</evidence>
<dbReference type="PROSITE" id="PS00455">
    <property type="entry name" value="AMP_BINDING"/>
    <property type="match status" value="3"/>
</dbReference>
<dbReference type="InterPro" id="IPR001242">
    <property type="entry name" value="Condensation_dom"/>
</dbReference>
<dbReference type="Pfam" id="PF00501">
    <property type="entry name" value="AMP-binding"/>
    <property type="match status" value="3"/>
</dbReference>
<sequence length="3087" mass="346524">MSPLTCTVSQQLIWLDQLIAPRSSKYNIGGYASLEGSLSYPSFNKAVNEVLNSQEVYRTVFFDTAGLVTCMVNPPVDGYGMEVIDFSHASSPADAAKQWMEHDFLLPFVMENQLLFRFKLLKISDTQHFWYAKIHHLISDGWSFRLLLNQAAGIYSGEPLPVMEYRYSNYTQEDAAYYASDMAKTDRQFWMEQFSTLPADLFPKRTGGNTIVETLQLDATLKEKLKTIADNNKASLFQVIISLLLIYLSKTSGHERIAFGVPVLNRTKKIYRQTAGVFMNLLCLPFNIHTSNSLQEVIAEVKSRMSAFLRHQRYQFGNLVSDLNLQQQHKLLYHVRVSYEEFDFTSSFAGLHATATAFSNPAETDPLAIYVRDYHGEGFDIRMICNTDYVSREMAHQLSESLEHLILTLTSDKPVHSISLISEAQQQKILQAGRGPVRKYPFSSFQEMWAASVVTNASAIAVTGLTYAQLDSKSRQLAAVIQASRYYKKGGYIALLLPRNEKMIIGILGSMLSGMVYVPADLDYPVSRISYIVDDAGCDIVLTSRDVNPGIPAREIICIEEYEHTAICTDIYPQPEDPCYIIYTSGSTGQPKGVVISHGSLADYVCTFREYFALTAADTVLQQSSFSFDTSVEEIFPILSVGGRLCILENRRDVQSLQRLLSLEKITVLSTTPLVLRYLNDTVMPASLRIVISGGDVLRMTDIDRLLQLPLKVYNTYGPTECTVCATYYEVQPGDISIPAGRAISNRSVYILDTSLNPQPFGIPGEIYLGGAGLATRYIGKPQLTTERFIWHPLLAERLYRTGDIGIMQSDGNILFCNRIDSQLSFRGYRIEAGEIETVVNATEGVEDSRVLVVDINNIPALVAYVKYAGNKQFTRKQWRGLLEDKLPAHMIPEVWVTVPEFPLLQSGKTDTRSLLDIPVVINTNDDICLPTTTLQEEICAIWQEFLSVKNISTDDSFFDLGGHSLNIMQLANKYESAFHATISIEELFRNTTVISHAILIENKIMISGDDIPVTQKADSYQLSDGQMRIWLLSQDDDASRSYHLQGNLLLDERLDPVLFEKAIRQVIDRHEILRTVFRKDSTGLPRQVVLDDCDFELEDIAQPDDLPAAAYKIFDLTRGPLLRAALIRLKNNRSLCWFNMHHIISDGWSMEILHKEVFAHYTALVQKKPLQLPPLRIQYKDYATWQLAILRNQTSQRDYWKQQLSGTLPVLELLAGKSRPAVKTYNGRILATMISAVDTAALRTLCQQNNCTLFMGILGVLVTLLHRYSAQEDLIVGTPVAGRNHTDLEEQVGFYVNTLALRIRFAGTDNFTELLAKIWKTTLTAYDHQSYPFDSLLEELSLKRDISRSALFDVMLVLHNQHNRQDVLQQQDAVKENIITDEGIAAAKFDFTFNFVENFDQLELKVEFNTDIYEKELVTGMMQHFCSIIKAVTTHPEIPLSRLDYLSVAEKKELLEVFNNTVVPVEQGHTLVSLFREQVQLHGSHPVLYFRDRSFSFAEIDVLSSQLSHYLLAEYDLRPEELVAVCLQRSEWLIISLLAVLKAGCAYVPVDPSHPAERINYVIADSGSRIVLDKEEIERFELVQSSYPVTAPEMLQQDSSLAYVIYTSGSTGRPKGCMVEHRSVLNRLAWGAKHYAYTLSDKLLQKTNFTFDVSVFEIFTPLCFGSSLVLCEDEDVYSPERIGRLIASHQITLAHFVPGMLQSFINTDMGGGADLRSLRRVFCSGESLPLSTVTAWYKQVAIPLSNLYGPTEASVEVSYYDIPFDTGLITIGGPVSNTQLYVLDDSQQLLPVGISGELYIGGVQVARGYHNQPELTAARFIPDEFKGSGRLYKTGDRVRWLSDGSIEYIGRMDNQVKLRGYRIEPGEIEHVLTEQPGITAAIVVVHNDMLLGYVEGTCDELLLKKSLQQRLPDYMVPVRIIQVESFPLTGSGKVDRRALPLPDSIIASAYVAPRTSLETGLSVLWKELLKKDDVISVEADFFELGGHSLRLMQLINQYEKLYHVKVSMPLLFRHTTIASHAKLLTGSAAGEYTPILPVGISPDYAVSDGQRRIWILSQLEEASRSYHLGGHLVLPVIYDAGLFEKAVLKIIARHEILRTVFRENADGVLRQLVLPMDEQLFRLEHGITADLPSALEYVRAGMDRQYDLAHGPLLRVSLLMLATGGCVCSFNMHHIISDGWSMELLQREVFAVYEALKGGKPVVLTPLSIQYKDYAAWQQSQQMQLSGAWWREQFAGELPVLELPASHNRPFIKTYNGRILATNISNAATAHLHTYCREHNATLFMGILSVLNVLLYRYSGQEDIIIGSPVAGRNHPELENQVGFYVNTLPLRTRFQGSDNFQTLLENVREATLQAYEHQAYPFDKLVEELSLQRDTARSALFDVMLALQNQQQQKESALSGDTVIDEGVCAAKSDFVFLFVETNAGLDMRVEFNTDIYDHYYVTGLIKHFKQLMLLLTTSPEIPVYAHNYLLPEEQTMLLRDFNYSQANYPENKTIAAVFEQQVKLYPQHTAVVFQDQSLTYLQLHERSNQLAHYLQAHGIGHEDMVAVCIGRCTEMIVAILGVLKAGGAYVPVDPAYPAERKQLMLEETNVKMILAVAATAGAVKTTVNILVLDTAWKQIAACSKEDVTSDATPQSLAYVIYTSGSTGRPKGTLIVQEGIVSLCTAHARDYEISTDSRSCVMASVSFDAIVWEIYAGLLNGAGIYILGEDIRFEEEQLARFYIDNKITHTFVTTGMLPLFTSGEHFRGSALRYLLTGGDQTKLNKQDSYSFRLINMYGPTENTVYTTYYPVGHHPGHELPPIGKPVPNASCYIVDKHMNLCPVGIPGELCVSGPGLARGYLHRPELTAGKFITNPFTGDRMYRTGDLARWLPDGNIEFAGRIDEQVKIRGYRVEPGEIAHILLQTEGIRDAIVVPHIIANAQKCLVAYIVSSDTLTVAGIRRELSETLPDYMVPAYFVQLNSMPLTKNGKVDRTRLPAPMDKLMNTGAEYIAPVSETEKSLVAIFRRVLHHQQIGITDNFYELGGNSMSLMKIRTAIKQELGAPILVKDLMRLQTIEELAVAIDGLKWLQEGQPVETGDVEEFTI</sequence>
<dbReference type="InterPro" id="IPR009081">
    <property type="entry name" value="PP-bd_ACP"/>
</dbReference>
<dbReference type="Pfam" id="PF00550">
    <property type="entry name" value="PP-binding"/>
    <property type="match status" value="3"/>
</dbReference>
<comment type="caution">
    <text evidence="5">The sequence shown here is derived from an EMBL/GenBank/DDBJ whole genome shotgun (WGS) entry which is preliminary data.</text>
</comment>
<protein>
    <submittedName>
        <fullName evidence="5">Amino acid adenylation domain-containing protein</fullName>
    </submittedName>
</protein>
<dbReference type="CDD" id="cd19531">
    <property type="entry name" value="LCL_NRPS-like"/>
    <property type="match status" value="2"/>
</dbReference>
<evidence type="ECO:0000259" key="4">
    <source>
        <dbReference type="PROSITE" id="PS50075"/>
    </source>
</evidence>
<dbReference type="PROSITE" id="PS00012">
    <property type="entry name" value="PHOSPHOPANTETHEINE"/>
    <property type="match status" value="1"/>
</dbReference>
<dbReference type="Gene3D" id="3.40.50.12780">
    <property type="entry name" value="N-terminal domain of ligase-like"/>
    <property type="match status" value="2"/>
</dbReference>
<dbReference type="FunFam" id="3.30.300.30:FF:000010">
    <property type="entry name" value="Enterobactin synthetase component F"/>
    <property type="match status" value="1"/>
</dbReference>
<dbReference type="GO" id="GO:0043041">
    <property type="term" value="P:amino acid activation for nonribosomal peptide biosynthetic process"/>
    <property type="evidence" value="ECO:0007669"/>
    <property type="project" value="TreeGrafter"/>
</dbReference>
<dbReference type="NCBIfam" id="NF003417">
    <property type="entry name" value="PRK04813.1"/>
    <property type="match status" value="3"/>
</dbReference>
<dbReference type="PANTHER" id="PTHR45527">
    <property type="entry name" value="NONRIBOSOMAL PEPTIDE SYNTHETASE"/>
    <property type="match status" value="1"/>
</dbReference>
<dbReference type="GO" id="GO:0047527">
    <property type="term" value="F:2,3-dihydroxybenzoate-serine ligase activity"/>
    <property type="evidence" value="ECO:0007669"/>
    <property type="project" value="TreeGrafter"/>
</dbReference>
<keyword evidence="3" id="KW-0597">Phosphoprotein</keyword>
<dbReference type="InterPro" id="IPR020806">
    <property type="entry name" value="PKS_PP-bd"/>
</dbReference>
<evidence type="ECO:0000256" key="1">
    <source>
        <dbReference type="ARBA" id="ARBA00001957"/>
    </source>
</evidence>
<dbReference type="FunFam" id="3.40.50.12780:FF:000012">
    <property type="entry name" value="Non-ribosomal peptide synthetase"/>
    <property type="match status" value="2"/>
</dbReference>
<evidence type="ECO:0000256" key="2">
    <source>
        <dbReference type="ARBA" id="ARBA00022450"/>
    </source>
</evidence>
<dbReference type="Gene3D" id="3.30.559.10">
    <property type="entry name" value="Chloramphenicol acetyltransferase-like domain"/>
    <property type="match status" value="3"/>
</dbReference>
<accession>A0A6N8JAG7</accession>
<reference evidence="5 6" key="1">
    <citation type="submission" date="2019-12" db="EMBL/GenBank/DDBJ databases">
        <title>The draft genomic sequence of strain Chitinophaga oryziterrae JCM 16595.</title>
        <authorList>
            <person name="Zhang X."/>
        </authorList>
    </citation>
    <scope>NUCLEOTIDE SEQUENCE [LARGE SCALE GENOMIC DNA]</scope>
    <source>
        <strain evidence="5 6">JCM 16595</strain>
    </source>
</reference>
<keyword evidence="2" id="KW-0596">Phosphopantetheine</keyword>
<dbReference type="PROSITE" id="PS50075">
    <property type="entry name" value="CARRIER"/>
    <property type="match status" value="3"/>
</dbReference>
<dbReference type="NCBIfam" id="TIGR01733">
    <property type="entry name" value="AA-adenyl-dom"/>
    <property type="match status" value="3"/>
</dbReference>
<dbReference type="GO" id="GO:0005829">
    <property type="term" value="C:cytosol"/>
    <property type="evidence" value="ECO:0007669"/>
    <property type="project" value="TreeGrafter"/>
</dbReference>
<keyword evidence="6" id="KW-1185">Reference proteome</keyword>
<dbReference type="Gene3D" id="3.30.300.30">
    <property type="match status" value="3"/>
</dbReference>
<comment type="cofactor">
    <cofactor evidence="1">
        <name>pantetheine 4'-phosphate</name>
        <dbReference type="ChEBI" id="CHEBI:47942"/>
    </cofactor>
</comment>
<dbReference type="InterPro" id="IPR020845">
    <property type="entry name" value="AMP-binding_CS"/>
</dbReference>
<dbReference type="InterPro" id="IPR042099">
    <property type="entry name" value="ANL_N_sf"/>
</dbReference>
<dbReference type="InterPro" id="IPR000873">
    <property type="entry name" value="AMP-dep_synth/lig_dom"/>
</dbReference>
<dbReference type="SUPFAM" id="SSF52777">
    <property type="entry name" value="CoA-dependent acyltransferases"/>
    <property type="match status" value="6"/>
</dbReference>
<dbReference type="Pfam" id="PF00668">
    <property type="entry name" value="Condensation"/>
    <property type="match status" value="3"/>
</dbReference>
<feature type="domain" description="Carrier" evidence="4">
    <location>
        <begin position="930"/>
        <end position="1005"/>
    </location>
</feature>
<dbReference type="OrthoDB" id="9778383at2"/>
<dbReference type="GO" id="GO:0009239">
    <property type="term" value="P:enterobactin biosynthetic process"/>
    <property type="evidence" value="ECO:0007669"/>
    <property type="project" value="TreeGrafter"/>
</dbReference>
<dbReference type="Gene3D" id="3.40.50.980">
    <property type="match status" value="2"/>
</dbReference>
<feature type="domain" description="Carrier" evidence="4">
    <location>
        <begin position="2994"/>
        <end position="3069"/>
    </location>
</feature>
<dbReference type="InterPro" id="IPR006162">
    <property type="entry name" value="Ppantetheine_attach_site"/>
</dbReference>
<dbReference type="SUPFAM" id="SSF47336">
    <property type="entry name" value="ACP-like"/>
    <property type="match status" value="3"/>
</dbReference>
<dbReference type="FunFam" id="2.30.38.10:FF:000001">
    <property type="entry name" value="Non-ribosomal peptide synthetase PvdI"/>
    <property type="match status" value="2"/>
</dbReference>
<gene>
    <name evidence="5" type="ORF">GO495_16775</name>
</gene>
<dbReference type="FunFam" id="3.40.50.980:FF:000001">
    <property type="entry name" value="Non-ribosomal peptide synthetase"/>
    <property type="match status" value="1"/>
</dbReference>
<dbReference type="Gene3D" id="3.30.559.30">
    <property type="entry name" value="Nonribosomal peptide synthetase, condensation domain"/>
    <property type="match status" value="3"/>
</dbReference>
<dbReference type="SUPFAM" id="SSF56801">
    <property type="entry name" value="Acetyl-CoA synthetase-like"/>
    <property type="match status" value="3"/>
</dbReference>
<dbReference type="CDD" id="cd05930">
    <property type="entry name" value="A_NRPS"/>
    <property type="match status" value="3"/>
</dbReference>
<evidence type="ECO:0000313" key="6">
    <source>
        <dbReference type="Proteomes" id="UP000468388"/>
    </source>
</evidence>
<dbReference type="Proteomes" id="UP000468388">
    <property type="component" value="Unassembled WGS sequence"/>
</dbReference>
<dbReference type="InterPro" id="IPR023213">
    <property type="entry name" value="CAT-like_dom_sf"/>
</dbReference>
<dbReference type="RefSeq" id="WP_157300874.1">
    <property type="nucleotide sequence ID" value="NZ_BAAAZB010000005.1"/>
</dbReference>
<dbReference type="EMBL" id="WRXO01000004">
    <property type="protein sequence ID" value="MVT42247.1"/>
    <property type="molecule type" value="Genomic_DNA"/>
</dbReference>
<dbReference type="Gene3D" id="1.10.1200.10">
    <property type="entry name" value="ACP-like"/>
    <property type="match status" value="3"/>
</dbReference>
<dbReference type="GO" id="GO:0009366">
    <property type="term" value="C:enterobactin synthetase complex"/>
    <property type="evidence" value="ECO:0007669"/>
    <property type="project" value="TreeGrafter"/>
</dbReference>
<dbReference type="PANTHER" id="PTHR45527:SF1">
    <property type="entry name" value="FATTY ACID SYNTHASE"/>
    <property type="match status" value="1"/>
</dbReference>
<feature type="domain" description="Carrier" evidence="4">
    <location>
        <begin position="1953"/>
        <end position="2029"/>
    </location>
</feature>
<dbReference type="InterPro" id="IPR025110">
    <property type="entry name" value="AMP-bd_C"/>
</dbReference>
<dbReference type="InterPro" id="IPR036736">
    <property type="entry name" value="ACP-like_sf"/>
</dbReference>
<dbReference type="GO" id="GO:0031177">
    <property type="term" value="F:phosphopantetheine binding"/>
    <property type="evidence" value="ECO:0007669"/>
    <property type="project" value="InterPro"/>
</dbReference>